<sequence>MYIDEKETENEYTEFICKNFALKSSNYKHFSVSDLGLNETNDKMEKNFFFERLSVGPFHFTISISKNRFCNSFIKKGKEYGQIIYVFKFDEQAFIIWKKMIEIEIPFIQKVNQLKVVSLFLWNLMTIFRSLIFMTLKQSFVPNTNFIINIIITPKNKK</sequence>
<comment type="caution">
    <text evidence="1">The sequence shown here is derived from an EMBL/GenBank/DDBJ whole genome shotgun (WGS) entry which is preliminary data.</text>
</comment>
<dbReference type="EMBL" id="REGN01004077">
    <property type="protein sequence ID" value="RNA19288.1"/>
    <property type="molecule type" value="Genomic_DNA"/>
</dbReference>
<dbReference type="AlphaFoldDB" id="A0A3M7R7R4"/>
<gene>
    <name evidence="1" type="ORF">BpHYR1_038032</name>
</gene>
<organism evidence="1 2">
    <name type="scientific">Brachionus plicatilis</name>
    <name type="common">Marine rotifer</name>
    <name type="synonym">Brachionus muelleri</name>
    <dbReference type="NCBI Taxonomy" id="10195"/>
    <lineage>
        <taxon>Eukaryota</taxon>
        <taxon>Metazoa</taxon>
        <taxon>Spiralia</taxon>
        <taxon>Gnathifera</taxon>
        <taxon>Rotifera</taxon>
        <taxon>Eurotatoria</taxon>
        <taxon>Monogononta</taxon>
        <taxon>Pseudotrocha</taxon>
        <taxon>Ploima</taxon>
        <taxon>Brachionidae</taxon>
        <taxon>Brachionus</taxon>
    </lineage>
</organism>
<evidence type="ECO:0000313" key="2">
    <source>
        <dbReference type="Proteomes" id="UP000276133"/>
    </source>
</evidence>
<name>A0A3M7R7R4_BRAPC</name>
<evidence type="ECO:0000313" key="1">
    <source>
        <dbReference type="EMBL" id="RNA19288.1"/>
    </source>
</evidence>
<reference evidence="1 2" key="1">
    <citation type="journal article" date="2018" name="Sci. Rep.">
        <title>Genomic signatures of local adaptation to the degree of environmental predictability in rotifers.</title>
        <authorList>
            <person name="Franch-Gras L."/>
            <person name="Hahn C."/>
            <person name="Garcia-Roger E.M."/>
            <person name="Carmona M.J."/>
            <person name="Serra M."/>
            <person name="Gomez A."/>
        </authorList>
    </citation>
    <scope>NUCLEOTIDE SEQUENCE [LARGE SCALE GENOMIC DNA]</scope>
    <source>
        <strain evidence="1">HYR1</strain>
    </source>
</reference>
<proteinExistence type="predicted"/>
<keyword evidence="2" id="KW-1185">Reference proteome</keyword>
<protein>
    <submittedName>
        <fullName evidence="1">Uncharacterized protein</fullName>
    </submittedName>
</protein>
<dbReference type="Proteomes" id="UP000276133">
    <property type="component" value="Unassembled WGS sequence"/>
</dbReference>
<accession>A0A3M7R7R4</accession>